<dbReference type="Proteomes" id="UP000439903">
    <property type="component" value="Unassembled WGS sequence"/>
</dbReference>
<dbReference type="GO" id="GO:0005737">
    <property type="term" value="C:cytoplasm"/>
    <property type="evidence" value="ECO:0007669"/>
    <property type="project" value="TreeGrafter"/>
</dbReference>
<accession>A0A8H4B2R4</accession>
<keyword evidence="2" id="KW-0732">Signal</keyword>
<dbReference type="Pfam" id="PF24681">
    <property type="entry name" value="Kelch_KLHDC2_KLHL20_DRC7"/>
    <property type="match status" value="1"/>
</dbReference>
<evidence type="ECO:0000313" key="4">
    <source>
        <dbReference type="Proteomes" id="UP000439903"/>
    </source>
</evidence>
<keyword evidence="1" id="KW-1133">Transmembrane helix</keyword>
<dbReference type="PANTHER" id="PTHR46461:SF2">
    <property type="entry name" value="ATTRACTIN"/>
    <property type="match status" value="1"/>
</dbReference>
<reference evidence="3 4" key="1">
    <citation type="journal article" date="2019" name="Environ. Microbiol.">
        <title>At the nexus of three kingdoms: the genome of the mycorrhizal fungus Gigaspora margarita provides insights into plant, endobacterial and fungal interactions.</title>
        <authorList>
            <person name="Venice F."/>
            <person name="Ghignone S."/>
            <person name="Salvioli di Fossalunga A."/>
            <person name="Amselem J."/>
            <person name="Novero M."/>
            <person name="Xianan X."/>
            <person name="Sedzielewska Toro K."/>
            <person name="Morin E."/>
            <person name="Lipzen A."/>
            <person name="Grigoriev I.V."/>
            <person name="Henrissat B."/>
            <person name="Martin F.M."/>
            <person name="Bonfante P."/>
        </authorList>
    </citation>
    <scope>NUCLEOTIDE SEQUENCE [LARGE SCALE GENOMIC DNA]</scope>
    <source>
        <strain evidence="3 4">BEG34</strain>
    </source>
</reference>
<feature type="signal peptide" evidence="2">
    <location>
        <begin position="1"/>
        <end position="23"/>
    </location>
</feature>
<dbReference type="OrthoDB" id="2346905at2759"/>
<feature type="transmembrane region" description="Helical" evidence="1">
    <location>
        <begin position="375"/>
        <end position="397"/>
    </location>
</feature>
<proteinExistence type="predicted"/>
<dbReference type="SUPFAM" id="SSF117281">
    <property type="entry name" value="Kelch motif"/>
    <property type="match status" value="1"/>
</dbReference>
<gene>
    <name evidence="3" type="ORF">F8M41_018306</name>
</gene>
<organism evidence="3 4">
    <name type="scientific">Gigaspora margarita</name>
    <dbReference type="NCBI Taxonomy" id="4874"/>
    <lineage>
        <taxon>Eukaryota</taxon>
        <taxon>Fungi</taxon>
        <taxon>Fungi incertae sedis</taxon>
        <taxon>Mucoromycota</taxon>
        <taxon>Glomeromycotina</taxon>
        <taxon>Glomeromycetes</taxon>
        <taxon>Diversisporales</taxon>
        <taxon>Gigasporaceae</taxon>
        <taxon>Gigaspora</taxon>
    </lineage>
</organism>
<keyword evidence="1" id="KW-0472">Membrane</keyword>
<keyword evidence="1" id="KW-0812">Transmembrane</keyword>
<evidence type="ECO:0000256" key="2">
    <source>
        <dbReference type="SAM" id="SignalP"/>
    </source>
</evidence>
<comment type="caution">
    <text evidence="3">The sequence shown here is derived from an EMBL/GenBank/DDBJ whole genome shotgun (WGS) entry which is preliminary data.</text>
</comment>
<dbReference type="Gene3D" id="2.120.10.80">
    <property type="entry name" value="Kelch-type beta propeller"/>
    <property type="match status" value="2"/>
</dbReference>
<dbReference type="GO" id="GO:0003682">
    <property type="term" value="F:chromatin binding"/>
    <property type="evidence" value="ECO:0007669"/>
    <property type="project" value="InterPro"/>
</dbReference>
<protein>
    <submittedName>
        <fullName evidence="3">Kelch repeat protein</fullName>
    </submittedName>
</protein>
<dbReference type="InterPro" id="IPR052637">
    <property type="entry name" value="KLHDC3-like"/>
</dbReference>
<sequence length="414" mass="45434">MELSSLIINLLIIINTILSCTIAQPTIVRCCHGSTVVLEDKIFFGGGYTGPGEGTYTIDFFSLDLTVPFSTQSPTNMPYTVLANVPISVVAHTLVYTRTGMIYLFGGYRLPPEGYPIYEYDIANNAWSGLTPKKFRNGAVLPPNSTTKIVGITDSNLTNIYIADNGTIYVFDTVNSILDSKPGPFFLNYYSAVWLNTSEIAYIGGYNSSGANVPMDTILLYDTKSSVWTTKTAIAPSGRLPSPRQGHTASIASDGRIFIYGGYDGDNTGAIPTFTVLEYINGVFEWSSPQLFNQTSVFRIYHTAHIIRNYLFINFGRNLTQNRLNTIDVIDITNRDSYFVITNFIPLNTNFTNPISTNSTNPTFTISTSTNSTSIILASVFGTISGIALIVGCIFLIRYIRKKSNYVATPGSLP</sequence>
<dbReference type="PANTHER" id="PTHR46461">
    <property type="entry name" value="KELCH DOMAIN-CONTAINING PROTEIN 3"/>
    <property type="match status" value="1"/>
</dbReference>
<keyword evidence="4" id="KW-1185">Reference proteome</keyword>
<dbReference type="InterPro" id="IPR015915">
    <property type="entry name" value="Kelch-typ_b-propeller"/>
</dbReference>
<evidence type="ECO:0000313" key="3">
    <source>
        <dbReference type="EMBL" id="KAF0554945.1"/>
    </source>
</evidence>
<dbReference type="AlphaFoldDB" id="A0A8H4B2R4"/>
<name>A0A8H4B2R4_GIGMA</name>
<evidence type="ECO:0000256" key="1">
    <source>
        <dbReference type="SAM" id="Phobius"/>
    </source>
</evidence>
<feature type="chain" id="PRO_5034009845" evidence="2">
    <location>
        <begin position="24"/>
        <end position="414"/>
    </location>
</feature>
<dbReference type="EMBL" id="WTPW01000045">
    <property type="protein sequence ID" value="KAF0554945.1"/>
    <property type="molecule type" value="Genomic_DNA"/>
</dbReference>